<feature type="domain" description="CRISPR-associated protein CXXC-CXXC" evidence="1">
    <location>
        <begin position="269"/>
        <end position="331"/>
    </location>
</feature>
<dbReference type="EMBL" id="LN555523">
    <property type="protein sequence ID" value="CED93815.1"/>
    <property type="molecule type" value="Genomic_DNA"/>
</dbReference>
<reference evidence="2 3" key="1">
    <citation type="submission" date="2014-04" db="EMBL/GenBank/DDBJ databases">
        <authorList>
            <person name="Hornung B.V."/>
        </authorList>
    </citation>
    <scope>NUCLEOTIDE SEQUENCE [LARGE SCALE GENOMIC DNA]</scope>
    <source>
        <strain evidence="2 3">CRIB</strain>
    </source>
</reference>
<name>A0A1V1I0T5_9FIRM</name>
<dbReference type="RefSeq" id="WP_180703497.1">
    <property type="nucleotide sequence ID" value="NZ_LN555523.1"/>
</dbReference>
<protein>
    <submittedName>
        <fullName evidence="2">CRISPR-associated cxxc cxxc protein Cst1</fullName>
    </submittedName>
</protein>
<sequence length="609" mass="71445">MKLRVYKNDWFFNMGIVGFLNILNKAEVKNQVAISEDYIEFESCLLQNFHHYYFDYFMDEYDVYTRVKNGIEYSIKYVKAHPDKIKDSAKKIKEILKKQNDKVKKIDEKNYEIIKEKLDLIGKLKKEDEVEELENISKECLDIFKLKHINDRLTVNLYKFIIGDNYFGQTSFFNVNKSKYDLDGLKNVMYNDYLISIVYFGELQSLLNEGCIETLEKYITEKLDYINKELESKRISKPSIKIIEKIMKDINSKFIKKKKNIEDIKMYLESLETCEMCGTYKGLINDYSESNFAPLGVSNDNAKNMFWNQDSTYSICDLCKLILFCTPAGATYIRKNYITDENNEFYSFVNIDTSIFDIYNTNINLKDLKDRENPFNDLVIDIVTENKDKSIWKLQNILFVEFKASIEAKKCKMNYFNMPTYLAKFFVNEDGKNSKLIQSIYNQKFKGNVVDILLKNRDLKHLINISLRERIKENLEDSKKIKISTSDCYKAIKVRALINSYKKGVYGMNDKKLKVVKYAGHEIHDYYVNNNAKNKINGVAYKLLNSIKVGNKKDFMDTVLRIFMSAEKSVPSVFIEIMAEKDLDFESIGHAFITGLISEKYEAKNDDNK</sequence>
<keyword evidence="3" id="KW-1185">Reference proteome</keyword>
<evidence type="ECO:0000259" key="1">
    <source>
        <dbReference type="Pfam" id="PF09706"/>
    </source>
</evidence>
<dbReference type="NCBIfam" id="TIGR01908">
    <property type="entry name" value="cas_CXXC_CXXC"/>
    <property type="match status" value="1"/>
</dbReference>
<evidence type="ECO:0000313" key="3">
    <source>
        <dbReference type="Proteomes" id="UP000245622"/>
    </source>
</evidence>
<organism evidence="2 3">
    <name type="scientific">Romboutsia ilealis</name>
    <dbReference type="NCBI Taxonomy" id="1115758"/>
    <lineage>
        <taxon>Bacteria</taxon>
        <taxon>Bacillati</taxon>
        <taxon>Bacillota</taxon>
        <taxon>Clostridia</taxon>
        <taxon>Peptostreptococcales</taxon>
        <taxon>Peptostreptococcaceae</taxon>
        <taxon>Romboutsia</taxon>
    </lineage>
</organism>
<accession>A0A1V1I0T5</accession>
<dbReference type="InterPro" id="IPR019121">
    <property type="entry name" value="CRISPR-assoc_CXXC-CXXC_dom"/>
</dbReference>
<gene>
    <name evidence="2" type="ORF">CRIB_1064</name>
</gene>
<evidence type="ECO:0000313" key="2">
    <source>
        <dbReference type="EMBL" id="CED93815.1"/>
    </source>
</evidence>
<dbReference type="KEGG" id="ril:CRIB_1064"/>
<dbReference type="Pfam" id="PF09706">
    <property type="entry name" value="Cas_CXXC_CXXC"/>
    <property type="match status" value="1"/>
</dbReference>
<dbReference type="Proteomes" id="UP000245622">
    <property type="component" value="Chromosome 1"/>
</dbReference>
<proteinExistence type="predicted"/>
<dbReference type="GeneID" id="82205243"/>
<dbReference type="AlphaFoldDB" id="A0A1V1I0T5"/>
<dbReference type="InterPro" id="IPR010180">
    <property type="entry name" value="CRISPR-assoc_prot_CXXC-CXXC"/>
</dbReference>